<keyword evidence="2" id="KW-0472">Membrane</keyword>
<feature type="transmembrane region" description="Helical" evidence="2">
    <location>
        <begin position="134"/>
        <end position="153"/>
    </location>
</feature>
<feature type="region of interest" description="Disordered" evidence="1">
    <location>
        <begin position="28"/>
        <end position="53"/>
    </location>
</feature>
<evidence type="ECO:0000313" key="3">
    <source>
        <dbReference type="EMBL" id="KAF6099825.1"/>
    </source>
</evidence>
<evidence type="ECO:0000256" key="2">
    <source>
        <dbReference type="SAM" id="Phobius"/>
    </source>
</evidence>
<evidence type="ECO:0000256" key="1">
    <source>
        <dbReference type="SAM" id="MobiDB-lite"/>
    </source>
</evidence>
<accession>A0A833ZTV6</accession>
<proteinExistence type="predicted"/>
<evidence type="ECO:0000313" key="4">
    <source>
        <dbReference type="Proteomes" id="UP000664940"/>
    </source>
</evidence>
<reference evidence="3 4" key="1">
    <citation type="journal article" date="2020" name="Nature">
        <title>Six reference-quality genomes reveal evolution of bat adaptations.</title>
        <authorList>
            <person name="Jebb D."/>
            <person name="Huang Z."/>
            <person name="Pippel M."/>
            <person name="Hughes G.M."/>
            <person name="Lavrichenko K."/>
            <person name="Devanna P."/>
            <person name="Winkler S."/>
            <person name="Jermiin L.S."/>
            <person name="Skirmuntt E.C."/>
            <person name="Katzourakis A."/>
            <person name="Burkitt-Gray L."/>
            <person name="Ray D.A."/>
            <person name="Sullivan K.A.M."/>
            <person name="Roscito J.G."/>
            <person name="Kirilenko B.M."/>
            <person name="Davalos L.M."/>
            <person name="Corthals A.P."/>
            <person name="Power M.L."/>
            <person name="Jones G."/>
            <person name="Ransome R.D."/>
            <person name="Dechmann D.K.N."/>
            <person name="Locatelli A.G."/>
            <person name="Puechmaille S.J."/>
            <person name="Fedrigo O."/>
            <person name="Jarvis E.D."/>
            <person name="Hiller M."/>
            <person name="Vernes S.C."/>
            <person name="Myers E.W."/>
            <person name="Teeling E.C."/>
        </authorList>
    </citation>
    <scope>NUCLEOTIDE SEQUENCE [LARGE SCALE GENOMIC DNA]</scope>
    <source>
        <strain evidence="3">Bat1K_MPI-CBG_1</strain>
    </source>
</reference>
<comment type="caution">
    <text evidence="3">The sequence shown here is derived from an EMBL/GenBank/DDBJ whole genome shotgun (WGS) entry which is preliminary data.</text>
</comment>
<feature type="compositionally biased region" description="Polar residues" evidence="1">
    <location>
        <begin position="28"/>
        <end position="42"/>
    </location>
</feature>
<gene>
    <name evidence="3" type="ORF">HJG60_011556</name>
</gene>
<protein>
    <submittedName>
        <fullName evidence="3">Uncharacterized protein</fullName>
    </submittedName>
</protein>
<name>A0A833ZTV6_9CHIR</name>
<sequence>MDEIVNISDTAYLMAAARRKGGTFLPQSLLDSSPASSETFSGESCGPPQSLMGHVVPAERGRETGGRSSAEIGRSVHFCPAPCALCDSPRRGFDWRALGNRSGERQVGGGAPVAKTRLGASQPARRFLRGLRSVQVCVTLVYGFTIVRVLTFVDSINKYL</sequence>
<dbReference type="Proteomes" id="UP000664940">
    <property type="component" value="Unassembled WGS sequence"/>
</dbReference>
<keyword evidence="2" id="KW-1133">Transmembrane helix</keyword>
<keyword evidence="2" id="KW-0812">Transmembrane</keyword>
<dbReference type="EMBL" id="JABVXQ010000007">
    <property type="protein sequence ID" value="KAF6099825.1"/>
    <property type="molecule type" value="Genomic_DNA"/>
</dbReference>
<dbReference type="AlphaFoldDB" id="A0A833ZTV6"/>
<organism evidence="3 4">
    <name type="scientific">Phyllostomus discolor</name>
    <name type="common">pale spear-nosed bat</name>
    <dbReference type="NCBI Taxonomy" id="89673"/>
    <lineage>
        <taxon>Eukaryota</taxon>
        <taxon>Metazoa</taxon>
        <taxon>Chordata</taxon>
        <taxon>Craniata</taxon>
        <taxon>Vertebrata</taxon>
        <taxon>Euteleostomi</taxon>
        <taxon>Mammalia</taxon>
        <taxon>Eutheria</taxon>
        <taxon>Laurasiatheria</taxon>
        <taxon>Chiroptera</taxon>
        <taxon>Yangochiroptera</taxon>
        <taxon>Phyllostomidae</taxon>
        <taxon>Phyllostominae</taxon>
        <taxon>Phyllostomus</taxon>
    </lineage>
</organism>